<dbReference type="AlphaFoldDB" id="A0A097EK87"/>
<reference evidence="1 2" key="1">
    <citation type="submission" date="2014-09" db="EMBL/GenBank/DDBJ databases">
        <title>Using Illumina technology Improving SMRT sequencing Genome Assembly by RASTools.</title>
        <authorList>
            <person name="Zhou Y."/>
            <person name="Ma T."/>
            <person name="Liu T."/>
        </authorList>
    </citation>
    <scope>NUCLEOTIDE SEQUENCE [LARGE SCALE GENOMIC DNA]</scope>
    <source>
        <strain evidence="1 2">ATCC 55669</strain>
    </source>
</reference>
<evidence type="ECO:0000313" key="2">
    <source>
        <dbReference type="Proteomes" id="UP000033200"/>
    </source>
</evidence>
<name>A0A097EK87_9SPHN</name>
<dbReference type="Pfam" id="PF16277">
    <property type="entry name" value="DUF4926"/>
    <property type="match status" value="1"/>
</dbReference>
<dbReference type="KEGG" id="stax:MC45_04275"/>
<keyword evidence="2" id="KW-1185">Reference proteome</keyword>
<dbReference type="HOGENOM" id="CLU_2810249_0_0_5"/>
<protein>
    <recommendedName>
        <fullName evidence="3">DUF4926 domain-containing protein</fullName>
    </recommendedName>
</protein>
<evidence type="ECO:0000313" key="1">
    <source>
        <dbReference type="EMBL" id="AIT07984.1"/>
    </source>
</evidence>
<proteinExistence type="predicted"/>
<dbReference type="STRING" id="1549858.MC45_04275"/>
<dbReference type="InterPro" id="IPR032568">
    <property type="entry name" value="DUF4926"/>
</dbReference>
<dbReference type="Proteomes" id="UP000033200">
    <property type="component" value="Chromosome"/>
</dbReference>
<sequence>MPADPTFDDYALVRLRSVVGTDAGILLPGTIGTIVHRHDGGEAYEVEFVEPVAIVVTLRNGDLARVI</sequence>
<evidence type="ECO:0008006" key="3">
    <source>
        <dbReference type="Google" id="ProtNLM"/>
    </source>
</evidence>
<organism evidence="1 2">
    <name type="scientific">Sphingomonas taxi</name>
    <dbReference type="NCBI Taxonomy" id="1549858"/>
    <lineage>
        <taxon>Bacteria</taxon>
        <taxon>Pseudomonadati</taxon>
        <taxon>Pseudomonadota</taxon>
        <taxon>Alphaproteobacteria</taxon>
        <taxon>Sphingomonadales</taxon>
        <taxon>Sphingomonadaceae</taxon>
        <taxon>Sphingomonas</taxon>
    </lineage>
</organism>
<gene>
    <name evidence="1" type="ORF">MC45_04275</name>
</gene>
<dbReference type="EMBL" id="CP009571">
    <property type="protein sequence ID" value="AIT07984.1"/>
    <property type="molecule type" value="Genomic_DNA"/>
</dbReference>
<accession>A0A097EK87</accession>